<reference evidence="2 3" key="1">
    <citation type="submission" date="2018-10" db="EMBL/GenBank/DDBJ databases">
        <authorList>
            <person name="Li J."/>
        </authorList>
    </citation>
    <scope>NUCLEOTIDE SEQUENCE [LARGE SCALE GENOMIC DNA]</scope>
    <source>
        <strain evidence="2 3">IF 016277</strain>
    </source>
</reference>
<evidence type="ECO:0000256" key="1">
    <source>
        <dbReference type="ARBA" id="ARBA00009981"/>
    </source>
</evidence>
<dbReference type="InterPro" id="IPR036165">
    <property type="entry name" value="YefM-like_sf"/>
</dbReference>
<dbReference type="Proteomes" id="UP000272503">
    <property type="component" value="Unassembled WGS sequence"/>
</dbReference>
<accession>A0A3L7A9E4</accession>
<comment type="similarity">
    <text evidence="1">Belongs to the phD/YefM antitoxin family.</text>
</comment>
<comment type="caution">
    <text evidence="2">The sequence shown here is derived from an EMBL/GenBank/DDBJ whole genome shotgun (WGS) entry which is preliminary data.</text>
</comment>
<dbReference type="NCBIfam" id="TIGR01552">
    <property type="entry name" value="phd_fam"/>
    <property type="match status" value="1"/>
</dbReference>
<organism evidence="2 3">
    <name type="scientific">Mycetocola tolaasinivorans</name>
    <dbReference type="NCBI Taxonomy" id="76635"/>
    <lineage>
        <taxon>Bacteria</taxon>
        <taxon>Bacillati</taxon>
        <taxon>Actinomycetota</taxon>
        <taxon>Actinomycetes</taxon>
        <taxon>Micrococcales</taxon>
        <taxon>Microbacteriaceae</taxon>
        <taxon>Mycetocola</taxon>
    </lineage>
</organism>
<protein>
    <submittedName>
        <fullName evidence="2">Type II toxin-antitoxin system prevent-host-death family antitoxin</fullName>
    </submittedName>
</protein>
<keyword evidence="3" id="KW-1185">Reference proteome</keyword>
<proteinExistence type="inferred from homology"/>
<dbReference type="RefSeq" id="WP_121648040.1">
    <property type="nucleotide sequence ID" value="NZ_RCUX01000004.1"/>
</dbReference>
<evidence type="ECO:0000313" key="2">
    <source>
        <dbReference type="EMBL" id="RLP76460.1"/>
    </source>
</evidence>
<gene>
    <name evidence="2" type="ORF">D9V32_06260</name>
</gene>
<dbReference type="Gene3D" id="3.30.160.620">
    <property type="match status" value="1"/>
</dbReference>
<sequence length="139" mass="15519">MSIAADYPTVSQARAHLKDVLDSVENGHTVTVSRDGFISAVLPAERLREYLFRMVQPRVLVTSEDGVVLALMEGRPFVSDGASVDEALKDLILSLREYAEDWEDHLQGAPNHAQSWDLVQLTKLSTDEQLRDWFAHGGE</sequence>
<dbReference type="AlphaFoldDB" id="A0A3L7A9E4"/>
<dbReference type="OrthoDB" id="3384455at2"/>
<evidence type="ECO:0000313" key="3">
    <source>
        <dbReference type="Proteomes" id="UP000272503"/>
    </source>
</evidence>
<dbReference type="Gene3D" id="3.40.1620.10">
    <property type="entry name" value="YefM-like domain"/>
    <property type="match status" value="1"/>
</dbReference>
<name>A0A3L7A9E4_9MICO</name>
<dbReference type="SUPFAM" id="SSF143120">
    <property type="entry name" value="YefM-like"/>
    <property type="match status" value="1"/>
</dbReference>
<dbReference type="EMBL" id="RCUX01000004">
    <property type="protein sequence ID" value="RLP76460.1"/>
    <property type="molecule type" value="Genomic_DNA"/>
</dbReference>